<dbReference type="GO" id="GO:0005737">
    <property type="term" value="C:cytoplasm"/>
    <property type="evidence" value="ECO:0007669"/>
    <property type="project" value="UniProtKB-SubCell"/>
</dbReference>
<dbReference type="UniPathway" id="UPA00359">
    <property type="reaction ID" value="UER00477"/>
</dbReference>
<comment type="pathway">
    <text evidence="8">Glycolipid biosynthesis; lipid IV(A) biosynthesis; lipid IV(A) from (3R)-3-hydroxytetradecanoyl-[acyl-carrier-protein] and UDP-N-acetyl-alpha-D-glucosamine: step 1/6.</text>
</comment>
<dbReference type="PIRSF" id="PIRSF000456">
    <property type="entry name" value="UDP-GlcNAc_acltr"/>
    <property type="match status" value="1"/>
</dbReference>
<dbReference type="GO" id="GO:0008780">
    <property type="term" value="F:acyl-[acyl-carrier-protein]-UDP-N-acetylglucosamine O-acyltransferase activity"/>
    <property type="evidence" value="ECO:0007669"/>
    <property type="project" value="UniProtKB-UniRule"/>
</dbReference>
<dbReference type="InterPro" id="IPR018357">
    <property type="entry name" value="Hexapep_transf_CS"/>
</dbReference>
<organism evidence="10 11">
    <name type="scientific">Nitrospira lenta</name>
    <dbReference type="NCBI Taxonomy" id="1436998"/>
    <lineage>
        <taxon>Bacteria</taxon>
        <taxon>Pseudomonadati</taxon>
        <taxon>Nitrospirota</taxon>
        <taxon>Nitrospiria</taxon>
        <taxon>Nitrospirales</taxon>
        <taxon>Nitrospiraceae</taxon>
        <taxon>Nitrospira</taxon>
    </lineage>
</organism>
<keyword evidence="7 8" id="KW-0012">Acyltransferase</keyword>
<dbReference type="PANTHER" id="PTHR43480">
    <property type="entry name" value="ACYL-[ACYL-CARRIER-PROTEIN]--UDP-N-ACETYLGLUCOSAMINE O-ACYLTRANSFERASE"/>
    <property type="match status" value="1"/>
</dbReference>
<evidence type="ECO:0000256" key="8">
    <source>
        <dbReference type="HAMAP-Rule" id="MF_00387"/>
    </source>
</evidence>
<dbReference type="Gene3D" id="1.20.1180.10">
    <property type="entry name" value="Udp N-acetylglucosamine O-acyltransferase, C-terminal domain"/>
    <property type="match status" value="1"/>
</dbReference>
<sequence length="271" mass="28943">MQIHATAIVHPGAKLAEDVVVGPFCLVGEHVSIGKGTKLLSHVTVDGWTEIGERNELHPFSSIGGPPQHLGYKGEPTRVVIGDDNILREYVTVNRATVQGGGLTSVGNKNFLMAYVHVAHDCRLGNQLILANAASLAGHITIGDHAIIGGLTGVHQFVRIGAYAMVGGCCGVVQDVPPFTRAAGGYRSKLYGLNSIGLRRHGFSGERISVLKKAYDLLFRQGHRSAEAIKLARAEFNDQADVAQILTFMEATKRGISRSIGKDQGDEDESA</sequence>
<keyword evidence="11" id="KW-1185">Reference proteome</keyword>
<proteinExistence type="inferred from homology"/>
<dbReference type="Pfam" id="PF13720">
    <property type="entry name" value="Acetyltransf_11"/>
    <property type="match status" value="1"/>
</dbReference>
<name>A0A330L8H2_9BACT</name>
<protein>
    <recommendedName>
        <fullName evidence="8">Acyl-[acyl-carrier-protein]--UDP-N-acetylglucosamine O-acyltransferase</fullName>
        <shortName evidence="8">UDP-N-acetylglucosamine acyltransferase</shortName>
        <ecNumber evidence="8">2.3.1.129</ecNumber>
    </recommendedName>
</protein>
<evidence type="ECO:0000313" key="10">
    <source>
        <dbReference type="EMBL" id="SPP65655.1"/>
    </source>
</evidence>
<dbReference type="RefSeq" id="WP_121989911.1">
    <property type="nucleotide sequence ID" value="NZ_OUNR01000017.1"/>
</dbReference>
<dbReference type="CDD" id="cd03351">
    <property type="entry name" value="LbH_UDP-GlcNAc_AT"/>
    <property type="match status" value="1"/>
</dbReference>
<evidence type="ECO:0000256" key="2">
    <source>
        <dbReference type="ARBA" id="ARBA00022516"/>
    </source>
</evidence>
<dbReference type="FunCoup" id="A0A330L8H2">
    <property type="interactions" value="410"/>
</dbReference>
<dbReference type="HAMAP" id="MF_00387">
    <property type="entry name" value="LpxA"/>
    <property type="match status" value="1"/>
</dbReference>
<dbReference type="OrthoDB" id="9807278at2"/>
<keyword evidence="3 8" id="KW-0441">Lipid A biosynthesis</keyword>
<gene>
    <name evidence="8 10" type="primary">lpxA</name>
    <name evidence="10" type="ORF">NITLEN_40128</name>
</gene>
<dbReference type="InterPro" id="IPR010137">
    <property type="entry name" value="Lipid_A_LpxA"/>
</dbReference>
<dbReference type="NCBIfam" id="NF003657">
    <property type="entry name" value="PRK05289.1"/>
    <property type="match status" value="1"/>
</dbReference>
<dbReference type="NCBIfam" id="TIGR01852">
    <property type="entry name" value="lipid_A_lpxA"/>
    <property type="match status" value="1"/>
</dbReference>
<reference evidence="11" key="1">
    <citation type="submission" date="2018-04" db="EMBL/GenBank/DDBJ databases">
        <authorList>
            <person name="Lucker S."/>
            <person name="Sakoula D."/>
        </authorList>
    </citation>
    <scope>NUCLEOTIDE SEQUENCE [LARGE SCALE GENOMIC DNA]</scope>
</reference>
<evidence type="ECO:0000256" key="1">
    <source>
        <dbReference type="ARBA" id="ARBA00022490"/>
    </source>
</evidence>
<evidence type="ECO:0000256" key="4">
    <source>
        <dbReference type="ARBA" id="ARBA00022679"/>
    </source>
</evidence>
<dbReference type="GO" id="GO:0009245">
    <property type="term" value="P:lipid A biosynthetic process"/>
    <property type="evidence" value="ECO:0007669"/>
    <property type="project" value="UniProtKB-UniRule"/>
</dbReference>
<keyword evidence="6 8" id="KW-0443">Lipid metabolism</keyword>
<evidence type="ECO:0000256" key="5">
    <source>
        <dbReference type="ARBA" id="ARBA00022737"/>
    </source>
</evidence>
<dbReference type="Proteomes" id="UP000248168">
    <property type="component" value="Unassembled WGS sequence"/>
</dbReference>
<dbReference type="InterPro" id="IPR037157">
    <property type="entry name" value="Acetyltransf_C_sf"/>
</dbReference>
<dbReference type="SUPFAM" id="SSF51161">
    <property type="entry name" value="Trimeric LpxA-like enzymes"/>
    <property type="match status" value="1"/>
</dbReference>
<dbReference type="PROSITE" id="PS00101">
    <property type="entry name" value="HEXAPEP_TRANSFERASES"/>
    <property type="match status" value="2"/>
</dbReference>
<comment type="function">
    <text evidence="8">Involved in the biosynthesis of lipid A, a phosphorylated glycolipid that anchors the lipopolysaccharide to the outer membrane of the cell.</text>
</comment>
<evidence type="ECO:0000256" key="6">
    <source>
        <dbReference type="ARBA" id="ARBA00023098"/>
    </source>
</evidence>
<accession>A0A330L8H2</accession>
<dbReference type="AlphaFoldDB" id="A0A330L8H2"/>
<comment type="subunit">
    <text evidence="8">Homotrimer.</text>
</comment>
<evidence type="ECO:0000256" key="3">
    <source>
        <dbReference type="ARBA" id="ARBA00022556"/>
    </source>
</evidence>
<dbReference type="GO" id="GO:0016020">
    <property type="term" value="C:membrane"/>
    <property type="evidence" value="ECO:0007669"/>
    <property type="project" value="GOC"/>
</dbReference>
<feature type="domain" description="UDP N-acetylglucosamine O-acyltransferase C-terminal" evidence="9">
    <location>
        <begin position="175"/>
        <end position="256"/>
    </location>
</feature>
<evidence type="ECO:0000259" key="9">
    <source>
        <dbReference type="Pfam" id="PF13720"/>
    </source>
</evidence>
<dbReference type="EC" id="2.3.1.129" evidence="8"/>
<dbReference type="PANTHER" id="PTHR43480:SF1">
    <property type="entry name" value="ACYL-[ACYL-CARRIER-PROTEIN]--UDP-N-ACETYLGLUCOSAMINE O-ACYLTRANSFERASE, MITOCHONDRIAL-RELATED"/>
    <property type="match status" value="1"/>
</dbReference>
<dbReference type="EMBL" id="OUNR01000017">
    <property type="protein sequence ID" value="SPP65655.1"/>
    <property type="molecule type" value="Genomic_DNA"/>
</dbReference>
<comment type="subcellular location">
    <subcellularLocation>
        <location evidence="8">Cytoplasm</location>
    </subcellularLocation>
</comment>
<keyword evidence="1 8" id="KW-0963">Cytoplasm</keyword>
<comment type="catalytic activity">
    <reaction evidence="8">
        <text>a (3R)-hydroxyacyl-[ACP] + UDP-N-acetyl-alpha-D-glucosamine = a UDP-3-O-[(3R)-3-hydroxyacyl]-N-acetyl-alpha-D-glucosamine + holo-[ACP]</text>
        <dbReference type="Rhea" id="RHEA:67812"/>
        <dbReference type="Rhea" id="RHEA-COMP:9685"/>
        <dbReference type="Rhea" id="RHEA-COMP:9945"/>
        <dbReference type="ChEBI" id="CHEBI:57705"/>
        <dbReference type="ChEBI" id="CHEBI:64479"/>
        <dbReference type="ChEBI" id="CHEBI:78827"/>
        <dbReference type="ChEBI" id="CHEBI:173225"/>
        <dbReference type="EC" id="2.3.1.129"/>
    </reaction>
</comment>
<evidence type="ECO:0000256" key="7">
    <source>
        <dbReference type="ARBA" id="ARBA00023315"/>
    </source>
</evidence>
<keyword evidence="2 8" id="KW-0444">Lipid biosynthesis</keyword>
<evidence type="ECO:0000313" key="11">
    <source>
        <dbReference type="Proteomes" id="UP000248168"/>
    </source>
</evidence>
<dbReference type="Gene3D" id="2.160.10.10">
    <property type="entry name" value="Hexapeptide repeat proteins"/>
    <property type="match status" value="1"/>
</dbReference>
<keyword evidence="5 8" id="KW-0677">Repeat</keyword>
<comment type="similarity">
    <text evidence="8">Belongs to the transferase hexapeptide repeat family. LpxA subfamily.</text>
</comment>
<dbReference type="InParanoid" id="A0A330L8H2"/>
<dbReference type="InterPro" id="IPR029098">
    <property type="entry name" value="Acetyltransf_C"/>
</dbReference>
<dbReference type="InterPro" id="IPR011004">
    <property type="entry name" value="Trimer_LpxA-like_sf"/>
</dbReference>
<keyword evidence="4 8" id="KW-0808">Transferase</keyword>